<evidence type="ECO:0000256" key="6">
    <source>
        <dbReference type="ARBA" id="ARBA00022970"/>
    </source>
</evidence>
<feature type="transmembrane region" description="Helical" evidence="9">
    <location>
        <begin position="63"/>
        <end position="84"/>
    </location>
</feature>
<dbReference type="PANTHER" id="PTHR30588">
    <property type="entry name" value="BRANCHED-CHAIN AMINO ACID TRANSPORT SYSTEM 2 CARRIER PROTEIN"/>
    <property type="match status" value="1"/>
</dbReference>
<evidence type="ECO:0000256" key="7">
    <source>
        <dbReference type="ARBA" id="ARBA00022989"/>
    </source>
</evidence>
<evidence type="ECO:0000256" key="5">
    <source>
        <dbReference type="ARBA" id="ARBA00022692"/>
    </source>
</evidence>
<comment type="similarity">
    <text evidence="2">Belongs to the branched chain amino acid transporter family.</text>
</comment>
<dbReference type="GO" id="GO:0015820">
    <property type="term" value="P:L-leucine transport"/>
    <property type="evidence" value="ECO:0007669"/>
    <property type="project" value="TreeGrafter"/>
</dbReference>
<keyword evidence="11" id="KW-1185">Reference proteome</keyword>
<sequence length="475" mass="50209">MTHSSAADTKSVRMDANQAQHRVTLPVRSRLALTITFFSMFFGAGNLIFPPFLGALAGTNTPLATFGFICSAVGLPILGVLAVTQADGFERLAGSIGPRFAAVLAMAIMLTIGPFFAIPRTATTSFEMAIAPHMHSSSHAPLLVYSLIFFALAWGFAQFPGKLSNTLGKITGPVLLVLIAILTIGALFSIHLPFAPATGAYQGSTLQAFTQGFIDGYQTMDLLAALYFGIIIGVNIRAMGVTDTRQVRSYTAHAGLGTGIMLTLVYAALAVLGALSGALVPLDSATDTGATALTHITHAVFGQPGTILVGLIFIIACLNVCTGLISTCSTFMTTKIPHIGSLPMSYRAWSIVFALFSLLVSNAGLSMIIKVSIPVLIALYPIAIVLVIVGLASTWIRAHMPYLPICMIIPTTLVALADCCVRLLELVGVQLPQVSYLLHLLPGFDIQLGWIVPALIGAAIAAALYVFQRIRSHQH</sequence>
<evidence type="ECO:0000256" key="1">
    <source>
        <dbReference type="ARBA" id="ARBA00004651"/>
    </source>
</evidence>
<protein>
    <submittedName>
        <fullName evidence="10">Branched-chain amino acid transport system carrier protein</fullName>
    </submittedName>
</protein>
<dbReference type="EMBL" id="BMDH01000001">
    <property type="protein sequence ID" value="GGI12952.1"/>
    <property type="molecule type" value="Genomic_DNA"/>
</dbReference>
<dbReference type="Proteomes" id="UP000619536">
    <property type="component" value="Unassembled WGS sequence"/>
</dbReference>
<dbReference type="GO" id="GO:0005304">
    <property type="term" value="F:L-valine transmembrane transporter activity"/>
    <property type="evidence" value="ECO:0007669"/>
    <property type="project" value="TreeGrafter"/>
</dbReference>
<evidence type="ECO:0000256" key="4">
    <source>
        <dbReference type="ARBA" id="ARBA00022475"/>
    </source>
</evidence>
<keyword evidence="8 9" id="KW-0472">Membrane</keyword>
<feature type="transmembrane region" description="Helical" evidence="9">
    <location>
        <begin position="31"/>
        <end position="57"/>
    </location>
</feature>
<dbReference type="AlphaFoldDB" id="A0A8J3EXA5"/>
<feature type="transmembrane region" description="Helical" evidence="9">
    <location>
        <begin position="222"/>
        <end position="242"/>
    </location>
</feature>
<keyword evidence="6" id="KW-0029">Amino-acid transport</keyword>
<keyword evidence="4" id="KW-1003">Cell membrane</keyword>
<evidence type="ECO:0000256" key="2">
    <source>
        <dbReference type="ARBA" id="ARBA00008540"/>
    </source>
</evidence>
<feature type="transmembrane region" description="Helical" evidence="9">
    <location>
        <begin position="173"/>
        <end position="194"/>
    </location>
</feature>
<feature type="transmembrane region" description="Helical" evidence="9">
    <location>
        <begin position="444"/>
        <end position="467"/>
    </location>
</feature>
<feature type="transmembrane region" description="Helical" evidence="9">
    <location>
        <begin position="375"/>
        <end position="395"/>
    </location>
</feature>
<evidence type="ECO:0000256" key="8">
    <source>
        <dbReference type="ARBA" id="ARBA00023136"/>
    </source>
</evidence>
<dbReference type="GO" id="GO:0015818">
    <property type="term" value="P:isoleucine transport"/>
    <property type="evidence" value="ECO:0007669"/>
    <property type="project" value="TreeGrafter"/>
</dbReference>
<accession>A0A8J3EXA5</accession>
<gene>
    <name evidence="10" type="ORF">GCM10007377_03530</name>
</gene>
<comment type="caution">
    <text evidence="10">The sequence shown here is derived from an EMBL/GenBank/DDBJ whole genome shotgun (WGS) entry which is preliminary data.</text>
</comment>
<dbReference type="NCBIfam" id="TIGR00796">
    <property type="entry name" value="livcs"/>
    <property type="match status" value="1"/>
</dbReference>
<feature type="transmembrane region" description="Helical" evidence="9">
    <location>
        <begin position="300"/>
        <end position="325"/>
    </location>
</feature>
<feature type="transmembrane region" description="Helical" evidence="9">
    <location>
        <begin position="96"/>
        <end position="118"/>
    </location>
</feature>
<dbReference type="GO" id="GO:0015188">
    <property type="term" value="F:L-isoleucine transmembrane transporter activity"/>
    <property type="evidence" value="ECO:0007669"/>
    <property type="project" value="TreeGrafter"/>
</dbReference>
<comment type="subcellular location">
    <subcellularLocation>
        <location evidence="1">Cell membrane</location>
        <topology evidence="1">Multi-pass membrane protein</topology>
    </subcellularLocation>
</comment>
<dbReference type="GO" id="GO:0015190">
    <property type="term" value="F:L-leucine transmembrane transporter activity"/>
    <property type="evidence" value="ECO:0007669"/>
    <property type="project" value="TreeGrafter"/>
</dbReference>
<evidence type="ECO:0000313" key="10">
    <source>
        <dbReference type="EMBL" id="GGI12952.1"/>
    </source>
</evidence>
<dbReference type="InterPro" id="IPR004685">
    <property type="entry name" value="Brnchd-chn_aa_trnsp_Livcs"/>
</dbReference>
<feature type="transmembrane region" description="Helical" evidence="9">
    <location>
        <begin position="142"/>
        <end position="161"/>
    </location>
</feature>
<feature type="transmembrane region" description="Helical" evidence="9">
    <location>
        <begin position="346"/>
        <end position="369"/>
    </location>
</feature>
<reference evidence="10" key="2">
    <citation type="submission" date="2020-09" db="EMBL/GenBank/DDBJ databases">
        <authorList>
            <person name="Sun Q."/>
            <person name="Sedlacek I."/>
        </authorList>
    </citation>
    <scope>NUCLEOTIDE SEQUENCE</scope>
    <source>
        <strain evidence="10">CCM 8606</strain>
    </source>
</reference>
<evidence type="ECO:0000313" key="11">
    <source>
        <dbReference type="Proteomes" id="UP000619536"/>
    </source>
</evidence>
<reference evidence="10" key="1">
    <citation type="journal article" date="2014" name="Int. J. Syst. Evol. Microbiol.">
        <title>Complete genome sequence of Corynebacterium casei LMG S-19264T (=DSM 44701T), isolated from a smear-ripened cheese.</title>
        <authorList>
            <consortium name="US DOE Joint Genome Institute (JGI-PGF)"/>
            <person name="Walter F."/>
            <person name="Albersmeier A."/>
            <person name="Kalinowski J."/>
            <person name="Ruckert C."/>
        </authorList>
    </citation>
    <scope>NUCLEOTIDE SEQUENCE</scope>
    <source>
        <strain evidence="10">CCM 8606</strain>
    </source>
</reference>
<organism evidence="10 11">
    <name type="scientific">Galliscardovia ingluviei</name>
    <dbReference type="NCBI Taxonomy" id="1769422"/>
    <lineage>
        <taxon>Bacteria</taxon>
        <taxon>Bacillati</taxon>
        <taxon>Actinomycetota</taxon>
        <taxon>Actinomycetes</taxon>
        <taxon>Bifidobacteriales</taxon>
        <taxon>Bifidobacteriaceae</taxon>
        <taxon>Galliscardovia</taxon>
    </lineage>
</organism>
<dbReference type="GO" id="GO:0005886">
    <property type="term" value="C:plasma membrane"/>
    <property type="evidence" value="ECO:0007669"/>
    <property type="project" value="UniProtKB-SubCell"/>
</dbReference>
<evidence type="ECO:0000256" key="9">
    <source>
        <dbReference type="SAM" id="Phobius"/>
    </source>
</evidence>
<dbReference type="Pfam" id="PF05525">
    <property type="entry name" value="Branch_AA_trans"/>
    <property type="match status" value="1"/>
</dbReference>
<keyword evidence="7 9" id="KW-1133">Transmembrane helix</keyword>
<feature type="transmembrane region" description="Helical" evidence="9">
    <location>
        <begin position="254"/>
        <end position="280"/>
    </location>
</feature>
<keyword evidence="3" id="KW-0813">Transport</keyword>
<name>A0A8J3EXA5_9BIFI</name>
<keyword evidence="5 9" id="KW-0812">Transmembrane</keyword>
<proteinExistence type="inferred from homology"/>
<feature type="transmembrane region" description="Helical" evidence="9">
    <location>
        <begin position="402"/>
        <end position="424"/>
    </location>
</feature>
<evidence type="ECO:0000256" key="3">
    <source>
        <dbReference type="ARBA" id="ARBA00022448"/>
    </source>
</evidence>
<dbReference type="PANTHER" id="PTHR30588:SF0">
    <property type="entry name" value="BRANCHED-CHAIN AMINO ACID PERMEASE BRNQ"/>
    <property type="match status" value="1"/>
</dbReference>